<proteinExistence type="predicted"/>
<dbReference type="EMBL" id="JACGWJ010000020">
    <property type="protein sequence ID" value="KAL0339791.1"/>
    <property type="molecule type" value="Genomic_DNA"/>
</dbReference>
<comment type="caution">
    <text evidence="2">The sequence shown here is derived from an EMBL/GenBank/DDBJ whole genome shotgun (WGS) entry which is preliminary data.</text>
</comment>
<name>A0AAW2NBD4_SESRA</name>
<evidence type="ECO:0000313" key="2">
    <source>
        <dbReference type="EMBL" id="KAL0339791.1"/>
    </source>
</evidence>
<evidence type="ECO:0000256" key="1">
    <source>
        <dbReference type="SAM" id="MobiDB-lite"/>
    </source>
</evidence>
<gene>
    <name evidence="2" type="ORF">Sradi_4495900</name>
</gene>
<feature type="compositionally biased region" description="Basic and acidic residues" evidence="1">
    <location>
        <begin position="1"/>
        <end position="14"/>
    </location>
</feature>
<feature type="region of interest" description="Disordered" evidence="1">
    <location>
        <begin position="1"/>
        <end position="32"/>
    </location>
</feature>
<feature type="compositionally biased region" description="Basic residues" evidence="1">
    <location>
        <begin position="15"/>
        <end position="26"/>
    </location>
</feature>
<dbReference type="AlphaFoldDB" id="A0AAW2NBD4"/>
<protein>
    <submittedName>
        <fullName evidence="2">Uncharacterized protein</fullName>
    </submittedName>
</protein>
<accession>A0AAW2NBD4</accession>
<reference evidence="2" key="2">
    <citation type="journal article" date="2024" name="Plant">
        <title>Genomic evolution and insights into agronomic trait innovations of Sesamum species.</title>
        <authorList>
            <person name="Miao H."/>
            <person name="Wang L."/>
            <person name="Qu L."/>
            <person name="Liu H."/>
            <person name="Sun Y."/>
            <person name="Le M."/>
            <person name="Wang Q."/>
            <person name="Wei S."/>
            <person name="Zheng Y."/>
            <person name="Lin W."/>
            <person name="Duan Y."/>
            <person name="Cao H."/>
            <person name="Xiong S."/>
            <person name="Wang X."/>
            <person name="Wei L."/>
            <person name="Li C."/>
            <person name="Ma Q."/>
            <person name="Ju M."/>
            <person name="Zhao R."/>
            <person name="Li G."/>
            <person name="Mu C."/>
            <person name="Tian Q."/>
            <person name="Mei H."/>
            <person name="Zhang T."/>
            <person name="Gao T."/>
            <person name="Zhang H."/>
        </authorList>
    </citation>
    <scope>NUCLEOTIDE SEQUENCE</scope>
    <source>
        <strain evidence="2">G02</strain>
    </source>
</reference>
<sequence length="105" mass="11230">MNGGDDGRHSIGGDRHRRPVSGRQRGRLGDLADDLAVAPASETGNGAVAPAGGRPLRRHSIWATEVVLATFVAQIHGAGVGRKAVAQIHGEAAAGRKRRWRKWRR</sequence>
<organism evidence="2">
    <name type="scientific">Sesamum radiatum</name>
    <name type="common">Black benniseed</name>
    <dbReference type="NCBI Taxonomy" id="300843"/>
    <lineage>
        <taxon>Eukaryota</taxon>
        <taxon>Viridiplantae</taxon>
        <taxon>Streptophyta</taxon>
        <taxon>Embryophyta</taxon>
        <taxon>Tracheophyta</taxon>
        <taxon>Spermatophyta</taxon>
        <taxon>Magnoliopsida</taxon>
        <taxon>eudicotyledons</taxon>
        <taxon>Gunneridae</taxon>
        <taxon>Pentapetalae</taxon>
        <taxon>asterids</taxon>
        <taxon>lamiids</taxon>
        <taxon>Lamiales</taxon>
        <taxon>Pedaliaceae</taxon>
        <taxon>Sesamum</taxon>
    </lineage>
</organism>
<reference evidence="2" key="1">
    <citation type="submission" date="2020-06" db="EMBL/GenBank/DDBJ databases">
        <authorList>
            <person name="Li T."/>
            <person name="Hu X."/>
            <person name="Zhang T."/>
            <person name="Song X."/>
            <person name="Zhang H."/>
            <person name="Dai N."/>
            <person name="Sheng W."/>
            <person name="Hou X."/>
            <person name="Wei L."/>
        </authorList>
    </citation>
    <scope>NUCLEOTIDE SEQUENCE</scope>
    <source>
        <strain evidence="2">G02</strain>
        <tissue evidence="2">Leaf</tissue>
    </source>
</reference>